<dbReference type="InterPro" id="IPR036390">
    <property type="entry name" value="WH_DNA-bd_sf"/>
</dbReference>
<dbReference type="PROSITE" id="PS50931">
    <property type="entry name" value="HTH_LYSR"/>
    <property type="match status" value="1"/>
</dbReference>
<evidence type="ECO:0000256" key="2">
    <source>
        <dbReference type="ARBA" id="ARBA00023015"/>
    </source>
</evidence>
<sequence length="274" mass="29939">MSQPALSQQVALLEQETGQRLFTRTGRGVEPTEAGLALLVHARGIFELAEKARVDMRERELTPSGRITIGLPPRVAHAMTADMVQRFRSEFPDAAISVAEGLSIRLREWLVAGRLDVAVLFDPPASPLLHMETLVREPLVLMATTLLPTRMRLAEVAALPLVLPSRPNALRQLLEKEAQPKGLTLKVVAEVDSIQTVLSLVARGVAATVLPASSLREWTHGAPPSIAAIYAPVIRNRLVLAVPRARPATRLSRFVVQLTRELAESHYGQDAQAH</sequence>
<evidence type="ECO:0000256" key="5">
    <source>
        <dbReference type="ARBA" id="ARBA00023163"/>
    </source>
</evidence>
<protein>
    <submittedName>
        <fullName evidence="7">LysR family transcriptional regulator</fullName>
    </submittedName>
</protein>
<dbReference type="GO" id="GO:0003677">
    <property type="term" value="F:DNA binding"/>
    <property type="evidence" value="ECO:0007669"/>
    <property type="project" value="UniProtKB-KW"/>
</dbReference>
<reference evidence="7" key="1">
    <citation type="journal article" date="2014" name="Int. J. Syst. Evol. Microbiol.">
        <title>Complete genome sequence of Corynebacterium casei LMG S-19264T (=DSM 44701T), isolated from a smear-ripened cheese.</title>
        <authorList>
            <consortium name="US DOE Joint Genome Institute (JGI-PGF)"/>
            <person name="Walter F."/>
            <person name="Albersmeier A."/>
            <person name="Kalinowski J."/>
            <person name="Ruckert C."/>
        </authorList>
    </citation>
    <scope>NUCLEOTIDE SEQUENCE</scope>
    <source>
        <strain evidence="7">CGMCC 1.15322</strain>
    </source>
</reference>
<dbReference type="InterPro" id="IPR005119">
    <property type="entry name" value="LysR_subst-bd"/>
</dbReference>
<keyword evidence="4" id="KW-0010">Activator</keyword>
<gene>
    <name evidence="7" type="ORF">GCM10011496_11010</name>
</gene>
<dbReference type="Proteomes" id="UP000620596">
    <property type="component" value="Unassembled WGS sequence"/>
</dbReference>
<dbReference type="Gene3D" id="3.40.190.290">
    <property type="match status" value="1"/>
</dbReference>
<evidence type="ECO:0000313" key="7">
    <source>
        <dbReference type="EMBL" id="GGA91865.1"/>
    </source>
</evidence>
<evidence type="ECO:0000256" key="1">
    <source>
        <dbReference type="ARBA" id="ARBA00009437"/>
    </source>
</evidence>
<evidence type="ECO:0000256" key="3">
    <source>
        <dbReference type="ARBA" id="ARBA00023125"/>
    </source>
</evidence>
<dbReference type="PANTHER" id="PTHR30293">
    <property type="entry name" value="TRANSCRIPTIONAL REGULATORY PROTEIN NAC-RELATED"/>
    <property type="match status" value="1"/>
</dbReference>
<dbReference type="SUPFAM" id="SSF46785">
    <property type="entry name" value="Winged helix' DNA-binding domain"/>
    <property type="match status" value="1"/>
</dbReference>
<dbReference type="AlphaFoldDB" id="A0A916SB79"/>
<reference evidence="7" key="2">
    <citation type="submission" date="2020-09" db="EMBL/GenBank/DDBJ databases">
        <authorList>
            <person name="Sun Q."/>
            <person name="Zhou Y."/>
        </authorList>
    </citation>
    <scope>NUCLEOTIDE SEQUENCE</scope>
    <source>
        <strain evidence="7">CGMCC 1.15322</strain>
    </source>
</reference>
<organism evidence="7 8">
    <name type="scientific">Polaromonas eurypsychrophila</name>
    <dbReference type="NCBI Taxonomy" id="1614635"/>
    <lineage>
        <taxon>Bacteria</taxon>
        <taxon>Pseudomonadati</taxon>
        <taxon>Pseudomonadota</taxon>
        <taxon>Betaproteobacteria</taxon>
        <taxon>Burkholderiales</taxon>
        <taxon>Comamonadaceae</taxon>
        <taxon>Polaromonas</taxon>
    </lineage>
</organism>
<dbReference type="EMBL" id="BMIG01000003">
    <property type="protein sequence ID" value="GGA91865.1"/>
    <property type="molecule type" value="Genomic_DNA"/>
</dbReference>
<keyword evidence="3" id="KW-0238">DNA-binding</keyword>
<comment type="similarity">
    <text evidence="1">Belongs to the LysR transcriptional regulatory family.</text>
</comment>
<dbReference type="GO" id="GO:2000142">
    <property type="term" value="P:regulation of DNA-templated transcription initiation"/>
    <property type="evidence" value="ECO:0007669"/>
    <property type="project" value="TreeGrafter"/>
</dbReference>
<evidence type="ECO:0000313" key="8">
    <source>
        <dbReference type="Proteomes" id="UP000620596"/>
    </source>
</evidence>
<proteinExistence type="inferred from homology"/>
<dbReference type="Gene3D" id="1.10.10.10">
    <property type="entry name" value="Winged helix-like DNA-binding domain superfamily/Winged helix DNA-binding domain"/>
    <property type="match status" value="1"/>
</dbReference>
<feature type="domain" description="HTH lysR-type" evidence="6">
    <location>
        <begin position="1"/>
        <end position="32"/>
    </location>
</feature>
<dbReference type="PANTHER" id="PTHR30293:SF0">
    <property type="entry name" value="NITROGEN ASSIMILATION REGULATORY PROTEIN NAC"/>
    <property type="match status" value="1"/>
</dbReference>
<comment type="caution">
    <text evidence="7">The sequence shown here is derived from an EMBL/GenBank/DDBJ whole genome shotgun (WGS) entry which is preliminary data.</text>
</comment>
<dbReference type="InterPro" id="IPR000847">
    <property type="entry name" value="LysR_HTH_N"/>
</dbReference>
<keyword evidence="8" id="KW-1185">Reference proteome</keyword>
<dbReference type="Pfam" id="PF00126">
    <property type="entry name" value="HTH_1"/>
    <property type="match status" value="1"/>
</dbReference>
<dbReference type="InterPro" id="IPR036388">
    <property type="entry name" value="WH-like_DNA-bd_sf"/>
</dbReference>
<accession>A0A916SB79</accession>
<name>A0A916SB79_9BURK</name>
<dbReference type="Pfam" id="PF03466">
    <property type="entry name" value="LysR_substrate"/>
    <property type="match status" value="1"/>
</dbReference>
<keyword evidence="2" id="KW-0805">Transcription regulation</keyword>
<dbReference type="SUPFAM" id="SSF53850">
    <property type="entry name" value="Periplasmic binding protein-like II"/>
    <property type="match status" value="1"/>
</dbReference>
<evidence type="ECO:0000259" key="6">
    <source>
        <dbReference type="PROSITE" id="PS50931"/>
    </source>
</evidence>
<evidence type="ECO:0000256" key="4">
    <source>
        <dbReference type="ARBA" id="ARBA00023159"/>
    </source>
</evidence>
<keyword evidence="5" id="KW-0804">Transcription</keyword>
<dbReference type="GO" id="GO:0003700">
    <property type="term" value="F:DNA-binding transcription factor activity"/>
    <property type="evidence" value="ECO:0007669"/>
    <property type="project" value="InterPro"/>
</dbReference>